<evidence type="ECO:0000256" key="1">
    <source>
        <dbReference type="ARBA" id="ARBA00004123"/>
    </source>
</evidence>
<sequence>MPLNEADLYRINYSDRVDTIVRQASKDDIIESVKHWYQLQELRPATTANWDVNGFLGNQTRQRIIERISLDWPDGLTAYQLAQLDLKCVMSRRPFSVSWRLLELKDDPDNPGRLLKTLDTETARNRIQEALSEYFRAHVMTMPDPSEPADWMRIMLFENRHERQAPTPKMIAYYLRFPDTPYLAVRGAVNKTVALFIEEALLKTFQAKTLKVHSISSKSIHHLSELLHNKESLGAFSRFRLNQVDANPLDYSLKSLKRPHQEEYVQSREQKRRIIPIDRQLVQSRENDASDTFGPEVTPGIRRLDIHLKKPAIFTMPEDTPEESTNEKNLRVDVSFYGTNVMDGLKRMLIHGLIEPPIHYWMKEIVSQGIDEVYVTKDDVLQGGSVDEEEIENEEP</sequence>
<proteinExistence type="inferred from homology"/>
<dbReference type="PANTHER" id="PTHR46790:SF1">
    <property type="entry name" value="CENTROMERE PROTEIN N"/>
    <property type="match status" value="1"/>
</dbReference>
<evidence type="ECO:0000256" key="6">
    <source>
        <dbReference type="ARBA" id="ARBA00023328"/>
    </source>
</evidence>
<dbReference type="GO" id="GO:0005654">
    <property type="term" value="C:nucleoplasm"/>
    <property type="evidence" value="ECO:0007669"/>
    <property type="project" value="TreeGrafter"/>
</dbReference>
<dbReference type="GO" id="GO:0000775">
    <property type="term" value="C:chromosome, centromeric region"/>
    <property type="evidence" value="ECO:0007669"/>
    <property type="project" value="UniProtKB-SubCell"/>
</dbReference>
<reference evidence="7" key="1">
    <citation type="journal article" date="2014" name="Genome Announc.">
        <title>De novo whole-genome sequence and genome annotation of Lichtheimia ramosa.</title>
        <authorList>
            <person name="Linde J."/>
            <person name="Schwartze V."/>
            <person name="Binder U."/>
            <person name="Lass-Florl C."/>
            <person name="Voigt K."/>
            <person name="Horn F."/>
        </authorList>
    </citation>
    <scope>NUCLEOTIDE SEQUENCE</scope>
    <source>
        <strain evidence="7">JMRC FSU:6197</strain>
    </source>
</reference>
<evidence type="ECO:0000256" key="3">
    <source>
        <dbReference type="ARBA" id="ARBA00005566"/>
    </source>
</evidence>
<keyword evidence="6" id="KW-0137">Centromere</keyword>
<dbReference type="PANTHER" id="PTHR46790">
    <property type="entry name" value="CENTROMERE PROTEIN N"/>
    <property type="match status" value="1"/>
</dbReference>
<dbReference type="AlphaFoldDB" id="A0A077WTD5"/>
<evidence type="ECO:0000256" key="5">
    <source>
        <dbReference type="ARBA" id="ARBA00023242"/>
    </source>
</evidence>
<evidence type="ECO:0000256" key="2">
    <source>
        <dbReference type="ARBA" id="ARBA00004584"/>
    </source>
</evidence>
<dbReference type="GO" id="GO:0007059">
    <property type="term" value="P:chromosome segregation"/>
    <property type="evidence" value="ECO:0007669"/>
    <property type="project" value="InterPro"/>
</dbReference>
<dbReference type="InterPro" id="IPR052011">
    <property type="entry name" value="CENP-NAC/CAD_complex"/>
</dbReference>
<gene>
    <name evidence="7" type="ORF">LRAMOSA03199</name>
</gene>
<keyword evidence="4" id="KW-0158">Chromosome</keyword>
<organism evidence="7">
    <name type="scientific">Lichtheimia ramosa</name>
    <dbReference type="NCBI Taxonomy" id="688394"/>
    <lineage>
        <taxon>Eukaryota</taxon>
        <taxon>Fungi</taxon>
        <taxon>Fungi incertae sedis</taxon>
        <taxon>Mucoromycota</taxon>
        <taxon>Mucoromycotina</taxon>
        <taxon>Mucoromycetes</taxon>
        <taxon>Mucorales</taxon>
        <taxon>Lichtheimiaceae</taxon>
        <taxon>Lichtheimia</taxon>
    </lineage>
</organism>
<protein>
    <recommendedName>
        <fullName evidence="8">Centromere protein Chl4/mis15/CENP-N</fullName>
    </recommendedName>
</protein>
<accession>A0A077WTD5</accession>
<dbReference type="GO" id="GO:0034080">
    <property type="term" value="P:CENP-A containing chromatin assembly"/>
    <property type="evidence" value="ECO:0007669"/>
    <property type="project" value="InterPro"/>
</dbReference>
<name>A0A077WTD5_9FUNG</name>
<comment type="subcellular location">
    <subcellularLocation>
        <location evidence="2">Chromosome</location>
        <location evidence="2">Centromere</location>
    </subcellularLocation>
    <subcellularLocation>
        <location evidence="1">Nucleus</location>
    </subcellularLocation>
</comment>
<evidence type="ECO:0000313" key="7">
    <source>
        <dbReference type="EMBL" id="CDS10524.1"/>
    </source>
</evidence>
<evidence type="ECO:0000256" key="4">
    <source>
        <dbReference type="ARBA" id="ARBA00022454"/>
    </source>
</evidence>
<dbReference type="InterPro" id="IPR007902">
    <property type="entry name" value="Chl4/mis15/CENP-N"/>
</dbReference>
<evidence type="ECO:0008006" key="8">
    <source>
        <dbReference type="Google" id="ProtNLM"/>
    </source>
</evidence>
<comment type="similarity">
    <text evidence="3">Belongs to the CENP-N/CHL4 family.</text>
</comment>
<dbReference type="Pfam" id="PF05238">
    <property type="entry name" value="CENP-N"/>
    <property type="match status" value="1"/>
</dbReference>
<keyword evidence="5" id="KW-0539">Nucleus</keyword>
<dbReference type="OrthoDB" id="6585699at2759"/>
<dbReference type="EMBL" id="LK023335">
    <property type="protein sequence ID" value="CDS10524.1"/>
    <property type="molecule type" value="Genomic_DNA"/>
</dbReference>